<dbReference type="OrthoDB" id="4062651at2759"/>
<dbReference type="InterPro" id="IPR011009">
    <property type="entry name" value="Kinase-like_dom_sf"/>
</dbReference>
<dbReference type="InterPro" id="IPR000719">
    <property type="entry name" value="Prot_kinase_dom"/>
</dbReference>
<dbReference type="AlphaFoldDB" id="A0A8J2LUK6"/>
<organism evidence="4 5">
    <name type="scientific">Cercopithifilaria johnstoni</name>
    <dbReference type="NCBI Taxonomy" id="2874296"/>
    <lineage>
        <taxon>Eukaryota</taxon>
        <taxon>Metazoa</taxon>
        <taxon>Ecdysozoa</taxon>
        <taxon>Nematoda</taxon>
        <taxon>Chromadorea</taxon>
        <taxon>Rhabditida</taxon>
        <taxon>Spirurina</taxon>
        <taxon>Spiruromorpha</taxon>
        <taxon>Filarioidea</taxon>
        <taxon>Onchocercidae</taxon>
        <taxon>Cercopithifilaria</taxon>
    </lineage>
</organism>
<sequence>MGFHMHPIMSEENDCTGDESQLKKANYFGRLSEMFIEQRILKKPGDYVISRTHDDIFRFSVMSDEHEIYHLLIVKFCETYTFENSIYPLAVSVAELIQKCIQSPMNVLSAILGTNVILRYFVNSNVEDKNDYSLSGLFLRENDIISTESLISKGTIADCFLGSLHTLNKCEQVVIKVMHKYDHNELNNICRELHISNLLRRSNDSVVSVQSVQIFHSPYMIIYPFMNYGSYPDFVQRMGSQLTFMDKLETAETIAQALSDMHFLGLLHCNIGARNIFVRKEMINNSKVINYHSQHGYKYYLGDFRESHIGKIKKINPEKPINIRWLAPEVFNTKQITEATDVFAFGITLYEIFTGNLPYFSMNSDEIRVKLIAGYRIRPRTHDIKLPRKIIKLMRRCWHTEVNERPTMDGVWLQLKAIWNSIIAEQKYSEYNFHGKS</sequence>
<dbReference type="PROSITE" id="PS50011">
    <property type="entry name" value="PROTEIN_KINASE_DOM"/>
    <property type="match status" value="1"/>
</dbReference>
<comment type="caution">
    <text evidence="4">The sequence shown here is derived from an EMBL/GenBank/DDBJ whole genome shotgun (WGS) entry which is preliminary data.</text>
</comment>
<dbReference type="GO" id="GO:0005524">
    <property type="term" value="F:ATP binding"/>
    <property type="evidence" value="ECO:0007669"/>
    <property type="project" value="UniProtKB-KW"/>
</dbReference>
<evidence type="ECO:0000259" key="3">
    <source>
        <dbReference type="PROSITE" id="PS50011"/>
    </source>
</evidence>
<dbReference type="Gene3D" id="1.10.510.10">
    <property type="entry name" value="Transferase(Phosphotransferase) domain 1"/>
    <property type="match status" value="1"/>
</dbReference>
<reference evidence="4" key="1">
    <citation type="submission" date="2021-09" db="EMBL/GenBank/DDBJ databases">
        <authorList>
            <consortium name="Pathogen Informatics"/>
        </authorList>
    </citation>
    <scope>NUCLEOTIDE SEQUENCE</scope>
</reference>
<dbReference type="GO" id="GO:0004672">
    <property type="term" value="F:protein kinase activity"/>
    <property type="evidence" value="ECO:0007669"/>
    <property type="project" value="InterPro"/>
</dbReference>
<dbReference type="InterPro" id="IPR050198">
    <property type="entry name" value="Non-receptor_tyrosine_kinases"/>
</dbReference>
<dbReference type="PANTHER" id="PTHR24418">
    <property type="entry name" value="TYROSINE-PROTEIN KINASE"/>
    <property type="match status" value="1"/>
</dbReference>
<protein>
    <recommendedName>
        <fullName evidence="3">Protein kinase domain-containing protein</fullName>
    </recommendedName>
</protein>
<dbReference type="PRINTS" id="PR00109">
    <property type="entry name" value="TYRKINASE"/>
</dbReference>
<dbReference type="EMBL" id="CAKAEH010000200">
    <property type="protein sequence ID" value="CAG9530224.1"/>
    <property type="molecule type" value="Genomic_DNA"/>
</dbReference>
<dbReference type="SUPFAM" id="SSF56112">
    <property type="entry name" value="Protein kinase-like (PK-like)"/>
    <property type="match status" value="1"/>
</dbReference>
<dbReference type="InterPro" id="IPR001245">
    <property type="entry name" value="Ser-Thr/Tyr_kinase_cat_dom"/>
</dbReference>
<name>A0A8J2LUK6_9BILA</name>
<dbReference type="Proteomes" id="UP000746747">
    <property type="component" value="Unassembled WGS sequence"/>
</dbReference>
<keyword evidence="2" id="KW-0067">ATP-binding</keyword>
<evidence type="ECO:0000256" key="1">
    <source>
        <dbReference type="ARBA" id="ARBA00022741"/>
    </source>
</evidence>
<gene>
    <name evidence="4" type="ORF">CJOHNSTONI_LOCUS738</name>
</gene>
<keyword evidence="1" id="KW-0547">Nucleotide-binding</keyword>
<proteinExistence type="predicted"/>
<evidence type="ECO:0000256" key="2">
    <source>
        <dbReference type="ARBA" id="ARBA00022840"/>
    </source>
</evidence>
<dbReference type="Pfam" id="PF07714">
    <property type="entry name" value="PK_Tyr_Ser-Thr"/>
    <property type="match status" value="1"/>
</dbReference>
<evidence type="ECO:0000313" key="4">
    <source>
        <dbReference type="EMBL" id="CAG9530224.1"/>
    </source>
</evidence>
<accession>A0A8J2LUK6</accession>
<feature type="domain" description="Protein kinase" evidence="3">
    <location>
        <begin position="145"/>
        <end position="423"/>
    </location>
</feature>
<evidence type="ECO:0000313" key="5">
    <source>
        <dbReference type="Proteomes" id="UP000746747"/>
    </source>
</evidence>
<keyword evidence="5" id="KW-1185">Reference proteome</keyword>